<dbReference type="PANTHER" id="PTHR13353">
    <property type="entry name" value="TRANSMEMBRANE PROTEIN 19"/>
    <property type="match status" value="1"/>
</dbReference>
<comment type="subcellular location">
    <subcellularLocation>
        <location evidence="1">Membrane</location>
        <topology evidence="1">Multi-pass membrane protein</topology>
    </subcellularLocation>
</comment>
<dbReference type="RefSeq" id="WP_138127631.1">
    <property type="nucleotide sequence ID" value="NZ_SWLG01000011.1"/>
</dbReference>
<dbReference type="PANTHER" id="PTHR13353:SF5">
    <property type="entry name" value="TRANSMEMBRANE PROTEIN 19"/>
    <property type="match status" value="1"/>
</dbReference>
<accession>A0A5R9F661</accession>
<keyword evidence="8" id="KW-1185">Reference proteome</keyword>
<evidence type="ECO:0000256" key="4">
    <source>
        <dbReference type="ARBA" id="ARBA00022989"/>
    </source>
</evidence>
<dbReference type="Pfam" id="PF01940">
    <property type="entry name" value="DUF92"/>
    <property type="match status" value="1"/>
</dbReference>
<comment type="similarity">
    <text evidence="2">Belongs to the TMEM19 family.</text>
</comment>
<dbReference type="OrthoDB" id="9808500at2"/>
<protein>
    <submittedName>
        <fullName evidence="7">DUF92 domain-containing protein</fullName>
    </submittedName>
</protein>
<feature type="transmembrane region" description="Helical" evidence="6">
    <location>
        <begin position="81"/>
        <end position="101"/>
    </location>
</feature>
<evidence type="ECO:0000313" key="7">
    <source>
        <dbReference type="EMBL" id="TLS36313.1"/>
    </source>
</evidence>
<evidence type="ECO:0000256" key="3">
    <source>
        <dbReference type="ARBA" id="ARBA00022692"/>
    </source>
</evidence>
<evidence type="ECO:0000256" key="1">
    <source>
        <dbReference type="ARBA" id="ARBA00004141"/>
    </source>
</evidence>
<reference evidence="7 8" key="1">
    <citation type="submission" date="2019-04" db="EMBL/GenBank/DDBJ databases">
        <title>Bacillus caeni sp. nov., a bacterium isolated from mangrove sediment.</title>
        <authorList>
            <person name="Huang H."/>
            <person name="Mo K."/>
            <person name="Hu Y."/>
        </authorList>
    </citation>
    <scope>NUCLEOTIDE SEQUENCE [LARGE SCALE GENOMIC DNA]</scope>
    <source>
        <strain evidence="7 8">HB172195</strain>
    </source>
</reference>
<keyword evidence="3 6" id="KW-0812">Transmembrane</keyword>
<feature type="transmembrane region" description="Helical" evidence="6">
    <location>
        <begin position="154"/>
        <end position="174"/>
    </location>
</feature>
<comment type="caution">
    <text evidence="7">The sequence shown here is derived from an EMBL/GenBank/DDBJ whole genome shotgun (WGS) entry which is preliminary data.</text>
</comment>
<sequence>MLGYALTGVLAAAAAGYLSKALSFSGFVATVIVGACISASFGIKGVLLIGAFFVSSTIWSKYKEKQKEKNVITEKGSRRDIFQVMANGGIAAVASLGLIFFPSPVWTGVFVASIAGSNADTWASELGVLSKGMPLSLRGFIRVQPGTSGAVSPFGTVAALAGSLFIGGIAAFLFKLSLPDAIILAVAGFIGNLIDTFFGAFFQITYKCEKCGIESEKRFHCETRTSPVKGYYWLNNDTVNLLSSLLAGVIGGLALL</sequence>
<feature type="transmembrane region" description="Helical" evidence="6">
    <location>
        <begin position="31"/>
        <end position="60"/>
    </location>
</feature>
<evidence type="ECO:0000256" key="2">
    <source>
        <dbReference type="ARBA" id="ARBA00009012"/>
    </source>
</evidence>
<evidence type="ECO:0000256" key="6">
    <source>
        <dbReference type="SAM" id="Phobius"/>
    </source>
</evidence>
<dbReference type="AlphaFoldDB" id="A0A5R9F661"/>
<proteinExistence type="inferred from homology"/>
<feature type="transmembrane region" description="Helical" evidence="6">
    <location>
        <begin position="181"/>
        <end position="202"/>
    </location>
</feature>
<keyword evidence="5 6" id="KW-0472">Membrane</keyword>
<name>A0A5R9F661_9BACL</name>
<evidence type="ECO:0000256" key="5">
    <source>
        <dbReference type="ARBA" id="ARBA00023136"/>
    </source>
</evidence>
<dbReference type="InterPro" id="IPR002794">
    <property type="entry name" value="DUF92_TMEM19"/>
</dbReference>
<organism evidence="7 8">
    <name type="scientific">Exobacillus caeni</name>
    <dbReference type="NCBI Taxonomy" id="2574798"/>
    <lineage>
        <taxon>Bacteria</taxon>
        <taxon>Bacillati</taxon>
        <taxon>Bacillota</taxon>
        <taxon>Bacilli</taxon>
        <taxon>Bacillales</taxon>
        <taxon>Guptibacillaceae</taxon>
        <taxon>Exobacillus</taxon>
    </lineage>
</organism>
<evidence type="ECO:0000313" key="8">
    <source>
        <dbReference type="Proteomes" id="UP000308230"/>
    </source>
</evidence>
<dbReference type="EMBL" id="SWLG01000011">
    <property type="protein sequence ID" value="TLS36313.1"/>
    <property type="molecule type" value="Genomic_DNA"/>
</dbReference>
<keyword evidence="4 6" id="KW-1133">Transmembrane helix</keyword>
<dbReference type="GO" id="GO:0016020">
    <property type="term" value="C:membrane"/>
    <property type="evidence" value="ECO:0007669"/>
    <property type="project" value="UniProtKB-SubCell"/>
</dbReference>
<gene>
    <name evidence="7" type="ORF">FCL54_15385</name>
</gene>
<dbReference type="Proteomes" id="UP000308230">
    <property type="component" value="Unassembled WGS sequence"/>
</dbReference>